<keyword evidence="2" id="KW-1185">Reference proteome</keyword>
<proteinExistence type="predicted"/>
<accession>A0A3R9ZZS3</accession>
<organism evidence="1 2">
    <name type="scientific">Aquibium carbonis</name>
    <dbReference type="NCBI Taxonomy" id="2495581"/>
    <lineage>
        <taxon>Bacteria</taxon>
        <taxon>Pseudomonadati</taxon>
        <taxon>Pseudomonadota</taxon>
        <taxon>Alphaproteobacteria</taxon>
        <taxon>Hyphomicrobiales</taxon>
        <taxon>Phyllobacteriaceae</taxon>
        <taxon>Aquibium</taxon>
    </lineage>
</organism>
<protein>
    <submittedName>
        <fullName evidence="1">Uncharacterized protein</fullName>
    </submittedName>
</protein>
<comment type="caution">
    <text evidence="1">The sequence shown here is derived from an EMBL/GenBank/DDBJ whole genome shotgun (WGS) entry which is preliminary data.</text>
</comment>
<name>A0A3R9ZZS3_9HYPH</name>
<dbReference type="OrthoDB" id="8116829at2"/>
<sequence>MSILTSLGSIAQTWRHWRLATRTERAVGALPFDIRKDIGWPARYTAEIGRHPADDHFGR</sequence>
<dbReference type="AlphaFoldDB" id="A0A3R9ZZS3"/>
<dbReference type="Proteomes" id="UP000278398">
    <property type="component" value="Unassembled WGS sequence"/>
</dbReference>
<evidence type="ECO:0000313" key="2">
    <source>
        <dbReference type="Proteomes" id="UP000278398"/>
    </source>
</evidence>
<reference evidence="1 2" key="1">
    <citation type="submission" date="2018-12" db="EMBL/GenBank/DDBJ databases">
        <title>Mesorhizobium carbonis sp. nov., isolated from coal mine water.</title>
        <authorList>
            <person name="Xin W."/>
            <person name="Xu Z."/>
            <person name="Xiang F."/>
            <person name="Zhang J."/>
            <person name="Xi L."/>
            <person name="Liu J."/>
        </authorList>
    </citation>
    <scope>NUCLEOTIDE SEQUENCE [LARGE SCALE GENOMIC DNA]</scope>
    <source>
        <strain evidence="1 2">B2.3</strain>
    </source>
</reference>
<dbReference type="EMBL" id="RWKW01000124">
    <property type="protein sequence ID" value="RST81718.1"/>
    <property type="molecule type" value="Genomic_DNA"/>
</dbReference>
<evidence type="ECO:0000313" key="1">
    <source>
        <dbReference type="EMBL" id="RST81718.1"/>
    </source>
</evidence>
<dbReference type="RefSeq" id="WP_126702429.1">
    <property type="nucleotide sequence ID" value="NZ_RWKW01000124.1"/>
</dbReference>
<gene>
    <name evidence="1" type="ORF">EJC49_23860</name>
</gene>